<feature type="region of interest" description="Disordered" evidence="8">
    <location>
        <begin position="348"/>
        <end position="378"/>
    </location>
</feature>
<dbReference type="SUPFAM" id="SSF81383">
    <property type="entry name" value="F-box domain"/>
    <property type="match status" value="1"/>
</dbReference>
<comment type="similarity">
    <text evidence="2">Belongs to the WD repeat MET30/SCONB/SCON-2 family.</text>
</comment>
<keyword evidence="7" id="KW-0853">WD repeat</keyword>
<evidence type="ECO:0000256" key="3">
    <source>
        <dbReference type="ARBA" id="ARBA00011725"/>
    </source>
</evidence>
<dbReference type="InterPro" id="IPR015943">
    <property type="entry name" value="WD40/YVTN_repeat-like_dom_sf"/>
</dbReference>
<evidence type="ECO:0000256" key="2">
    <source>
        <dbReference type="ARBA" id="ARBA00007968"/>
    </source>
</evidence>
<dbReference type="Gene3D" id="2.130.10.10">
    <property type="entry name" value="YVTN repeat-like/Quinoprotein amine dehydrogenase"/>
    <property type="match status" value="1"/>
</dbReference>
<dbReference type="InterPro" id="IPR036047">
    <property type="entry name" value="F-box-like_dom_sf"/>
</dbReference>
<evidence type="ECO:0000256" key="6">
    <source>
        <dbReference type="ARBA" id="ARBA00032113"/>
    </source>
</evidence>
<reference evidence="10" key="2">
    <citation type="journal article" date="2023" name="IMA Fungus">
        <title>Comparative genomic study of the Penicillium genus elucidates a diverse pangenome and 15 lateral gene transfer events.</title>
        <authorList>
            <person name="Petersen C."/>
            <person name="Sorensen T."/>
            <person name="Nielsen M.R."/>
            <person name="Sondergaard T.E."/>
            <person name="Sorensen J.L."/>
            <person name="Fitzpatrick D.A."/>
            <person name="Frisvad J.C."/>
            <person name="Nielsen K.L."/>
        </authorList>
    </citation>
    <scope>NUCLEOTIDE SEQUENCE</scope>
    <source>
        <strain evidence="10">IBT 30069</strain>
    </source>
</reference>
<dbReference type="Proteomes" id="UP001149165">
    <property type="component" value="Unassembled WGS sequence"/>
</dbReference>
<reference evidence="10" key="1">
    <citation type="submission" date="2022-11" db="EMBL/GenBank/DDBJ databases">
        <authorList>
            <person name="Petersen C."/>
        </authorList>
    </citation>
    <scope>NUCLEOTIDE SEQUENCE</scope>
    <source>
        <strain evidence="10">IBT 30069</strain>
    </source>
</reference>
<evidence type="ECO:0000256" key="7">
    <source>
        <dbReference type="PROSITE-ProRule" id="PRU00221"/>
    </source>
</evidence>
<dbReference type="Pfam" id="PF12937">
    <property type="entry name" value="F-box-like"/>
    <property type="match status" value="1"/>
</dbReference>
<dbReference type="Pfam" id="PF25499">
    <property type="entry name" value="Beta-prop_pof12"/>
    <property type="match status" value="1"/>
</dbReference>
<evidence type="ECO:0000256" key="4">
    <source>
        <dbReference type="ARBA" id="ARBA00015819"/>
    </source>
</evidence>
<comment type="subunit">
    <text evidence="3">Component of the SCF(sconB) E3 ubiquitin ligase complex.</text>
</comment>
<dbReference type="SMART" id="SM00256">
    <property type="entry name" value="FBOX"/>
    <property type="match status" value="1"/>
</dbReference>
<dbReference type="SUPFAM" id="SSF50978">
    <property type="entry name" value="WD40 repeat-like"/>
    <property type="match status" value="1"/>
</dbReference>
<evidence type="ECO:0000259" key="9">
    <source>
        <dbReference type="PROSITE" id="PS50181"/>
    </source>
</evidence>
<evidence type="ECO:0000313" key="10">
    <source>
        <dbReference type="EMBL" id="KAJ5092679.1"/>
    </source>
</evidence>
<dbReference type="OrthoDB" id="3219396at2759"/>
<evidence type="ECO:0000256" key="1">
    <source>
        <dbReference type="ARBA" id="ARBA00002730"/>
    </source>
</evidence>
<dbReference type="PROSITE" id="PS50181">
    <property type="entry name" value="FBOX"/>
    <property type="match status" value="1"/>
</dbReference>
<feature type="domain" description="F-box" evidence="9">
    <location>
        <begin position="27"/>
        <end position="73"/>
    </location>
</feature>
<gene>
    <name evidence="10" type="ORF">N7456_008540</name>
</gene>
<dbReference type="Gene3D" id="1.20.1280.50">
    <property type="match status" value="1"/>
</dbReference>
<dbReference type="AlphaFoldDB" id="A0A9W9F327"/>
<feature type="compositionally biased region" description="Polar residues" evidence="8">
    <location>
        <begin position="348"/>
        <end position="357"/>
    </location>
</feature>
<dbReference type="PROSITE" id="PS50294">
    <property type="entry name" value="WD_REPEATS_REGION"/>
    <property type="match status" value="1"/>
</dbReference>
<dbReference type="EMBL" id="JAPQKH010000006">
    <property type="protein sequence ID" value="KAJ5092679.1"/>
    <property type="molecule type" value="Genomic_DNA"/>
</dbReference>
<keyword evidence="11" id="KW-1185">Reference proteome</keyword>
<comment type="function">
    <text evidence="1">Component of the SCF(sconB) E3 ubiquitin ligase complex involved in the regulation of sulfur metabolite repression, probably by mediating the inactivation or degradation of the metR transcription factor.</text>
</comment>
<evidence type="ECO:0000256" key="8">
    <source>
        <dbReference type="SAM" id="MobiDB-lite"/>
    </source>
</evidence>
<dbReference type="InterPro" id="IPR036322">
    <property type="entry name" value="WD40_repeat_dom_sf"/>
</dbReference>
<proteinExistence type="inferred from homology"/>
<evidence type="ECO:0000313" key="11">
    <source>
        <dbReference type="Proteomes" id="UP001149165"/>
    </source>
</evidence>
<name>A0A9W9F327_9EURO</name>
<dbReference type="PROSITE" id="PS50082">
    <property type="entry name" value="WD_REPEATS_2"/>
    <property type="match status" value="1"/>
</dbReference>
<dbReference type="InterPro" id="IPR001680">
    <property type="entry name" value="WD40_rpt"/>
</dbReference>
<accession>A0A9W9F327</accession>
<dbReference type="InterPro" id="IPR001810">
    <property type="entry name" value="F-box_dom"/>
</dbReference>
<evidence type="ECO:0000256" key="5">
    <source>
        <dbReference type="ARBA" id="ARBA00030034"/>
    </source>
</evidence>
<sequence length="554" mass="62068">MPKRLREDSPSILPSTKRSRTVITTPVDRLSSMSNELLLHILSFLPISSLNVCQRLSRRFHALGGDSELWKRQYYSQWVRPRARRLANVRRSVLPPSKAEYSPKVSTWFDHGHLAVEGRVTNWKRQYRLRHNWASGSCRFTEVEFVEPPCPPVLVKLCSGIVFTADTAHGLRGWAAKDPTRCLCKIAFPELRRQNTRPTALSVSQLENGQEIVVGFEDGHFDRYALDVGTSQLKLLSSHLAFRDGAITAMALSSPYLLIVSQHKLLSLYNLRGRPSNSGDAQDATAPCEIASLRAENMVAPMTLSLRVSTSEIVATIVYSFFHIGCGWSLGIQEQRFAKDGRQLESRLTSTVDSQYGTRPLRTHPQSNQRLRSTSDSTSLLVPAEPSIMHQRPPTSMSYNHPYLLTSHADNTLTMYLVVSDSDRLFVRGGQRLWGHTSSVSTVLVTNRGKAVSVGSLGNEIRIWELETAVSSLNSHRPLNAENSIQVSPDNRAAKSWLDTPKSTRKELSGSELVTSKPQSLDRMYECVGFDEERVLLLGEKTVGTQLLECYDFT</sequence>
<comment type="caution">
    <text evidence="10">The sequence shown here is derived from an EMBL/GenBank/DDBJ whole genome shotgun (WGS) entry which is preliminary data.</text>
</comment>
<feature type="repeat" description="WD" evidence="7">
    <location>
        <begin position="433"/>
        <end position="474"/>
    </location>
</feature>
<protein>
    <recommendedName>
        <fullName evidence="4">Probable E3 ubiquitin ligase complex SCF subunit sconB</fullName>
    </recommendedName>
    <alternativeName>
        <fullName evidence="6">Sulfur controller B</fullName>
    </alternativeName>
    <alternativeName>
        <fullName evidence="5">Sulfur metabolite repression control protein B</fullName>
    </alternativeName>
</protein>
<organism evidence="10 11">
    <name type="scientific">Penicillium angulare</name>
    <dbReference type="NCBI Taxonomy" id="116970"/>
    <lineage>
        <taxon>Eukaryota</taxon>
        <taxon>Fungi</taxon>
        <taxon>Dikarya</taxon>
        <taxon>Ascomycota</taxon>
        <taxon>Pezizomycotina</taxon>
        <taxon>Eurotiomycetes</taxon>
        <taxon>Eurotiomycetidae</taxon>
        <taxon>Eurotiales</taxon>
        <taxon>Aspergillaceae</taxon>
        <taxon>Penicillium</taxon>
    </lineage>
</organism>